<sequence>MLSANLKAYIDRTAAEIRKEDPETVAHLDDFELKALILDKTRQHAEDEADALIATVTMTEIVKALRVLANQH</sequence>
<gene>
    <name evidence="1" type="ORF">JFN90_13485</name>
</gene>
<name>A0ABS0YT88_9BACT</name>
<keyword evidence="2" id="KW-1185">Reference proteome</keyword>
<dbReference type="Proteomes" id="UP000641025">
    <property type="component" value="Unassembled WGS sequence"/>
</dbReference>
<protein>
    <submittedName>
        <fullName evidence="1">Uncharacterized protein</fullName>
    </submittedName>
</protein>
<comment type="caution">
    <text evidence="1">The sequence shown here is derived from an EMBL/GenBank/DDBJ whole genome shotgun (WGS) entry which is preliminary data.</text>
</comment>
<proteinExistence type="predicted"/>
<dbReference type="RefSeq" id="WP_199395646.1">
    <property type="nucleotide sequence ID" value="NZ_JAEMHK010000010.1"/>
</dbReference>
<dbReference type="EMBL" id="JAEMHK010000010">
    <property type="protein sequence ID" value="MBJ6801141.1"/>
    <property type="molecule type" value="Genomic_DNA"/>
</dbReference>
<reference evidence="1 2" key="1">
    <citation type="submission" date="2020-12" db="EMBL/GenBank/DDBJ databases">
        <title>Geomonas sp. Red259, isolated from paddy soil.</title>
        <authorList>
            <person name="Xu Z."/>
            <person name="Zhang Z."/>
            <person name="Masuda Y."/>
            <person name="Itoh H."/>
            <person name="Senoo K."/>
        </authorList>
    </citation>
    <scope>NUCLEOTIDE SEQUENCE [LARGE SCALE GENOMIC DNA]</scope>
    <source>
        <strain evidence="1 2">Red259</strain>
    </source>
</reference>
<evidence type="ECO:0000313" key="1">
    <source>
        <dbReference type="EMBL" id="MBJ6801141.1"/>
    </source>
</evidence>
<accession>A0ABS0YT88</accession>
<organism evidence="1 2">
    <name type="scientific">Geomonas propionica</name>
    <dbReference type="NCBI Taxonomy" id="2798582"/>
    <lineage>
        <taxon>Bacteria</taxon>
        <taxon>Pseudomonadati</taxon>
        <taxon>Thermodesulfobacteriota</taxon>
        <taxon>Desulfuromonadia</taxon>
        <taxon>Geobacterales</taxon>
        <taxon>Geobacteraceae</taxon>
        <taxon>Geomonas</taxon>
    </lineage>
</organism>
<evidence type="ECO:0000313" key="2">
    <source>
        <dbReference type="Proteomes" id="UP000641025"/>
    </source>
</evidence>